<dbReference type="CDD" id="cd02183">
    <property type="entry name" value="GH16_fungal_CRH1_transglycosylase"/>
    <property type="match status" value="1"/>
</dbReference>
<evidence type="ECO:0000256" key="21">
    <source>
        <dbReference type="SAM" id="SignalP"/>
    </source>
</evidence>
<keyword evidence="11" id="KW-0378">Hydrolase</keyword>
<dbReference type="HOGENOM" id="CLU_027506_1_1_1"/>
<evidence type="ECO:0000256" key="13">
    <source>
        <dbReference type="ARBA" id="ARBA00023180"/>
    </source>
</evidence>
<evidence type="ECO:0000313" key="23">
    <source>
        <dbReference type="EMBL" id="EYE97408.1"/>
    </source>
</evidence>
<dbReference type="GeneID" id="63698981"/>
<keyword evidence="5" id="KW-1003">Cell membrane</keyword>
<comment type="similarity">
    <text evidence="17">Belongs to the glycosyl hydrolase 16 family. CRH1 subfamily.</text>
</comment>
<evidence type="ECO:0000256" key="14">
    <source>
        <dbReference type="ARBA" id="ARBA00023288"/>
    </source>
</evidence>
<keyword evidence="7" id="KW-0336">GPI-anchor</keyword>
<dbReference type="Pfam" id="PF00722">
    <property type="entry name" value="Glyco_hydro_16"/>
    <property type="match status" value="1"/>
</dbReference>
<dbReference type="PANTHER" id="PTHR10963:SF27">
    <property type="entry name" value="GLYCOSIDASE-RELATED"/>
    <property type="match status" value="1"/>
</dbReference>
<evidence type="ECO:0000256" key="5">
    <source>
        <dbReference type="ARBA" id="ARBA00022475"/>
    </source>
</evidence>
<evidence type="ECO:0000256" key="18">
    <source>
        <dbReference type="ARBA" id="ARBA00093308"/>
    </source>
</evidence>
<keyword evidence="20" id="KW-1133">Transmembrane helix</keyword>
<evidence type="ECO:0000256" key="8">
    <source>
        <dbReference type="ARBA" id="ARBA00022676"/>
    </source>
</evidence>
<dbReference type="InterPro" id="IPR000757">
    <property type="entry name" value="Beta-glucanase-like"/>
</dbReference>
<dbReference type="SUPFAM" id="SSF49899">
    <property type="entry name" value="Concanavalin A-like lectins/glucanases"/>
    <property type="match status" value="1"/>
</dbReference>
<dbReference type="FunFam" id="2.60.120.200:FF:000152">
    <property type="entry name" value="Cell wall glucanase"/>
    <property type="match status" value="1"/>
</dbReference>
<dbReference type="GO" id="GO:0008843">
    <property type="term" value="F:endochitinase activity"/>
    <property type="evidence" value="ECO:0007669"/>
    <property type="project" value="UniProtKB-EC"/>
</dbReference>
<keyword evidence="14" id="KW-0449">Lipoprotein</keyword>
<dbReference type="Proteomes" id="UP000019804">
    <property type="component" value="Unassembled WGS sequence"/>
</dbReference>
<feature type="compositionally biased region" description="Polar residues" evidence="19">
    <location>
        <begin position="336"/>
        <end position="349"/>
    </location>
</feature>
<evidence type="ECO:0000256" key="10">
    <source>
        <dbReference type="ARBA" id="ARBA00022729"/>
    </source>
</evidence>
<dbReference type="GO" id="GO:0031505">
    <property type="term" value="P:fungal-type cell wall organization"/>
    <property type="evidence" value="ECO:0007669"/>
    <property type="project" value="TreeGrafter"/>
</dbReference>
<evidence type="ECO:0000256" key="19">
    <source>
        <dbReference type="SAM" id="MobiDB-lite"/>
    </source>
</evidence>
<evidence type="ECO:0000256" key="9">
    <source>
        <dbReference type="ARBA" id="ARBA00022679"/>
    </source>
</evidence>
<dbReference type="PANTHER" id="PTHR10963">
    <property type="entry name" value="GLYCOSYL HYDROLASE-RELATED"/>
    <property type="match status" value="1"/>
</dbReference>
<dbReference type="STRING" id="1388766.A0A017SKB6"/>
<dbReference type="GO" id="GO:0030246">
    <property type="term" value="F:carbohydrate binding"/>
    <property type="evidence" value="ECO:0007669"/>
    <property type="project" value="UniProtKB-KW"/>
</dbReference>
<proteinExistence type="inferred from homology"/>
<gene>
    <name evidence="23" type="ORF">EURHEDRAFT_449996</name>
</gene>
<keyword evidence="16" id="KW-0961">Cell wall biogenesis/degradation</keyword>
<feature type="region of interest" description="Disordered" evidence="19">
    <location>
        <begin position="336"/>
        <end position="363"/>
    </location>
</feature>
<evidence type="ECO:0000256" key="15">
    <source>
        <dbReference type="ARBA" id="ARBA00023295"/>
    </source>
</evidence>
<evidence type="ECO:0000313" key="24">
    <source>
        <dbReference type="Proteomes" id="UP000019804"/>
    </source>
</evidence>
<dbReference type="GO" id="GO:0098552">
    <property type="term" value="C:side of membrane"/>
    <property type="evidence" value="ECO:0007669"/>
    <property type="project" value="UniProtKB-KW"/>
</dbReference>
<reference evidence="24" key="1">
    <citation type="journal article" date="2014" name="Nat. Commun.">
        <title>Genomic adaptations of the halophilic Dead Sea filamentous fungus Eurotium rubrum.</title>
        <authorList>
            <person name="Kis-Papo T."/>
            <person name="Weig A.R."/>
            <person name="Riley R."/>
            <person name="Persoh D."/>
            <person name="Salamov A."/>
            <person name="Sun H."/>
            <person name="Lipzen A."/>
            <person name="Wasser S.P."/>
            <person name="Rambold G."/>
            <person name="Grigoriev I.V."/>
            <person name="Nevo E."/>
        </authorList>
    </citation>
    <scope>NUCLEOTIDE SEQUENCE [LARGE SCALE GENOMIC DNA]</scope>
    <source>
        <strain evidence="24">CBS 135680</strain>
    </source>
</reference>
<accession>A0A017SKB6</accession>
<dbReference type="EC" id="3.2.1.14" evidence="4"/>
<evidence type="ECO:0000256" key="20">
    <source>
        <dbReference type="SAM" id="Phobius"/>
    </source>
</evidence>
<sequence length="363" mass="40504">MLARFFVGLLLACVSTVHAQTFTDCNPTKEDCPADAALGTNHTWVFNGTQDENIWATTNGKIDWTENGAEFSIKKKLDSPTLQSKFFIFFGIVESHVKMAKGGGIISSIVLQSDDLDEIDWEWVGYNTSQVQSNYFGKGNDSSFDRGGYHDVSNADTEFHNYTTYWTKEKVEWWLDQELVRTLKYEDALDGKNFPQTPSNVRFGIWPAGDSGNSLGTIEWAGGEVDYDKGPYTMVVDRVRVHDFSSGKEYKYTDNSGDWESIEVVEGNSTTVTELNKPPPKSLSEKWDELPTGAKAGVGIGAGAAGAIGIAGLILYCIKQRRKGRLENALDDSNWNQDRAEMSNFQTDWKQSELRNKGYQPVS</sequence>
<evidence type="ECO:0000256" key="12">
    <source>
        <dbReference type="ARBA" id="ARBA00023136"/>
    </source>
</evidence>
<feature type="domain" description="GH16" evidence="22">
    <location>
        <begin position="21"/>
        <end position="247"/>
    </location>
</feature>
<feature type="signal peptide" evidence="21">
    <location>
        <begin position="1"/>
        <end position="19"/>
    </location>
</feature>
<dbReference type="GO" id="GO:0005886">
    <property type="term" value="C:plasma membrane"/>
    <property type="evidence" value="ECO:0007669"/>
    <property type="project" value="UniProtKB-SubCell"/>
</dbReference>
<evidence type="ECO:0000256" key="4">
    <source>
        <dbReference type="ARBA" id="ARBA00012729"/>
    </source>
</evidence>
<keyword evidence="24" id="KW-1185">Reference proteome</keyword>
<name>A0A017SKB6_ASPRC</name>
<keyword evidence="23" id="KW-0430">Lectin</keyword>
<keyword evidence="15" id="KW-0326">Glycosidase</keyword>
<organism evidence="23 24">
    <name type="scientific">Aspergillus ruber (strain CBS 135680)</name>
    <dbReference type="NCBI Taxonomy" id="1388766"/>
    <lineage>
        <taxon>Eukaryota</taxon>
        <taxon>Fungi</taxon>
        <taxon>Dikarya</taxon>
        <taxon>Ascomycota</taxon>
        <taxon>Pezizomycotina</taxon>
        <taxon>Eurotiomycetes</taxon>
        <taxon>Eurotiomycetidae</taxon>
        <taxon>Eurotiales</taxon>
        <taxon>Aspergillaceae</taxon>
        <taxon>Aspergillus</taxon>
        <taxon>Aspergillus subgen. Aspergillus</taxon>
    </lineage>
</organism>
<keyword evidence="13" id="KW-0325">Glycoprotein</keyword>
<dbReference type="GO" id="GO:0016757">
    <property type="term" value="F:glycosyltransferase activity"/>
    <property type="evidence" value="ECO:0007669"/>
    <property type="project" value="UniProtKB-KW"/>
</dbReference>
<comment type="function">
    <text evidence="18">Dual chitinase/transglycosylase that plays a role in cell wall architecture. Chitinase and transglycosylase activities are coupled. Required for the polysaccharide cross-linking at the septa and the cell wall. More specifically, transfers chitin to 1,6-beta-glucan in the cell wall.</text>
</comment>
<evidence type="ECO:0000256" key="11">
    <source>
        <dbReference type="ARBA" id="ARBA00022801"/>
    </source>
</evidence>
<dbReference type="PROSITE" id="PS51762">
    <property type="entry name" value="GH16_2"/>
    <property type="match status" value="1"/>
</dbReference>
<dbReference type="InterPro" id="IPR013320">
    <property type="entry name" value="ConA-like_dom_sf"/>
</dbReference>
<dbReference type="EMBL" id="KK088415">
    <property type="protein sequence ID" value="EYE97408.1"/>
    <property type="molecule type" value="Genomic_DNA"/>
</dbReference>
<dbReference type="AlphaFoldDB" id="A0A017SKB6"/>
<keyword evidence="20" id="KW-0812">Transmembrane</keyword>
<dbReference type="Gene3D" id="2.60.120.200">
    <property type="match status" value="1"/>
</dbReference>
<feature type="chain" id="PRO_5001495753" description="chitinase" evidence="21">
    <location>
        <begin position="20"/>
        <end position="363"/>
    </location>
</feature>
<keyword evidence="10 21" id="KW-0732">Signal</keyword>
<dbReference type="RefSeq" id="XP_040641096.1">
    <property type="nucleotide sequence ID" value="XM_040783857.1"/>
</dbReference>
<keyword evidence="9" id="KW-0808">Transferase</keyword>
<evidence type="ECO:0000256" key="17">
    <source>
        <dbReference type="ARBA" id="ARBA00038074"/>
    </source>
</evidence>
<keyword evidence="12 20" id="KW-0472">Membrane</keyword>
<evidence type="ECO:0000256" key="3">
    <source>
        <dbReference type="ARBA" id="ARBA00004609"/>
    </source>
</evidence>
<evidence type="ECO:0000256" key="2">
    <source>
        <dbReference type="ARBA" id="ARBA00004191"/>
    </source>
</evidence>
<evidence type="ECO:0000259" key="22">
    <source>
        <dbReference type="PROSITE" id="PS51762"/>
    </source>
</evidence>
<keyword evidence="6" id="KW-0134">Cell wall</keyword>
<keyword evidence="6" id="KW-0964">Secreted</keyword>
<comment type="catalytic activity">
    <reaction evidence="1">
        <text>Random endo-hydrolysis of N-acetyl-beta-D-glucosaminide (1-&gt;4)-beta-linkages in chitin and chitodextrins.</text>
        <dbReference type="EC" id="3.2.1.14"/>
    </reaction>
</comment>
<keyword evidence="8" id="KW-0328">Glycosyltransferase</keyword>
<dbReference type="InterPro" id="IPR050546">
    <property type="entry name" value="Glycosyl_Hydrlase_16"/>
</dbReference>
<dbReference type="GO" id="GO:0005975">
    <property type="term" value="P:carbohydrate metabolic process"/>
    <property type="evidence" value="ECO:0007669"/>
    <property type="project" value="InterPro"/>
</dbReference>
<protein>
    <recommendedName>
        <fullName evidence="4">chitinase</fullName>
        <ecNumber evidence="4">3.2.1.14</ecNumber>
    </recommendedName>
</protein>
<evidence type="ECO:0000256" key="1">
    <source>
        <dbReference type="ARBA" id="ARBA00000822"/>
    </source>
</evidence>
<evidence type="ECO:0000256" key="7">
    <source>
        <dbReference type="ARBA" id="ARBA00022622"/>
    </source>
</evidence>
<dbReference type="GO" id="GO:0009277">
    <property type="term" value="C:fungal-type cell wall"/>
    <property type="evidence" value="ECO:0007669"/>
    <property type="project" value="TreeGrafter"/>
</dbReference>
<evidence type="ECO:0000256" key="6">
    <source>
        <dbReference type="ARBA" id="ARBA00022512"/>
    </source>
</evidence>
<feature type="transmembrane region" description="Helical" evidence="20">
    <location>
        <begin position="296"/>
        <end position="318"/>
    </location>
</feature>
<dbReference type="OrthoDB" id="4781at2759"/>
<comment type="subcellular location">
    <subcellularLocation>
        <location evidence="3">Cell membrane</location>
        <topology evidence="3">Lipid-anchor</topology>
        <topology evidence="3">GPI-anchor</topology>
    </subcellularLocation>
    <subcellularLocation>
        <location evidence="2">Secreted</location>
        <location evidence="2">Cell wall</location>
    </subcellularLocation>
</comment>
<evidence type="ECO:0000256" key="16">
    <source>
        <dbReference type="ARBA" id="ARBA00023316"/>
    </source>
</evidence>